<accession>A0A5C6CDD7</accession>
<feature type="domain" description="Carbohydrate kinase FGGY C-terminal" evidence="5">
    <location>
        <begin position="263"/>
        <end position="454"/>
    </location>
</feature>
<keyword evidence="7" id="KW-1185">Reference proteome</keyword>
<reference evidence="6 7" key="1">
    <citation type="submission" date="2019-02" db="EMBL/GenBank/DDBJ databases">
        <title>Deep-cultivation of Planctomycetes and their phenomic and genomic characterization uncovers novel biology.</title>
        <authorList>
            <person name="Wiegand S."/>
            <person name="Jogler M."/>
            <person name="Boedeker C."/>
            <person name="Pinto D."/>
            <person name="Vollmers J."/>
            <person name="Rivas-Marin E."/>
            <person name="Kohn T."/>
            <person name="Peeters S.H."/>
            <person name="Heuer A."/>
            <person name="Rast P."/>
            <person name="Oberbeckmann S."/>
            <person name="Bunk B."/>
            <person name="Jeske O."/>
            <person name="Meyerdierks A."/>
            <person name="Storesund J.E."/>
            <person name="Kallscheuer N."/>
            <person name="Luecker S."/>
            <person name="Lage O.M."/>
            <person name="Pohl T."/>
            <person name="Merkel B.J."/>
            <person name="Hornburger P."/>
            <person name="Mueller R.-W."/>
            <person name="Bruemmer F."/>
            <person name="Labrenz M."/>
            <person name="Spormann A.M."/>
            <person name="Op Den Camp H."/>
            <person name="Overmann J."/>
            <person name="Amann R."/>
            <person name="Jetten M.S.M."/>
            <person name="Mascher T."/>
            <person name="Medema M.H."/>
            <person name="Devos D.P."/>
            <person name="Kaster A.-K."/>
            <person name="Ovreas L."/>
            <person name="Rohde M."/>
            <person name="Galperin M.Y."/>
            <person name="Jogler C."/>
        </authorList>
    </citation>
    <scope>NUCLEOTIDE SEQUENCE [LARGE SCALE GENOMIC DNA]</scope>
    <source>
        <strain evidence="6 7">Pla144</strain>
    </source>
</reference>
<dbReference type="SUPFAM" id="SSF53067">
    <property type="entry name" value="Actin-like ATPase domain"/>
    <property type="match status" value="2"/>
</dbReference>
<evidence type="ECO:0000256" key="3">
    <source>
        <dbReference type="ARBA" id="ARBA00022777"/>
    </source>
</evidence>
<dbReference type="InterPro" id="IPR000577">
    <property type="entry name" value="Carb_kinase_FGGY"/>
</dbReference>
<dbReference type="EMBL" id="SJPS01000010">
    <property type="protein sequence ID" value="TWU21386.1"/>
    <property type="molecule type" value="Genomic_DNA"/>
</dbReference>
<dbReference type="PANTHER" id="PTHR43095">
    <property type="entry name" value="SUGAR KINASE"/>
    <property type="match status" value="1"/>
</dbReference>
<dbReference type="Pfam" id="PF00370">
    <property type="entry name" value="FGGY_N"/>
    <property type="match status" value="1"/>
</dbReference>
<evidence type="ECO:0000256" key="1">
    <source>
        <dbReference type="ARBA" id="ARBA00009156"/>
    </source>
</evidence>
<dbReference type="GO" id="GO:0004856">
    <property type="term" value="F:D-xylulokinase activity"/>
    <property type="evidence" value="ECO:0007669"/>
    <property type="project" value="UniProtKB-EC"/>
</dbReference>
<dbReference type="InterPro" id="IPR018485">
    <property type="entry name" value="FGGY_C"/>
</dbReference>
<dbReference type="CDD" id="cd00366">
    <property type="entry name" value="ASKHA_NBD_FGGY"/>
    <property type="match status" value="1"/>
</dbReference>
<comment type="similarity">
    <text evidence="1">Belongs to the FGGY kinase family.</text>
</comment>
<comment type="caution">
    <text evidence="6">The sequence shown here is derived from an EMBL/GenBank/DDBJ whole genome shotgun (WGS) entry which is preliminary data.</text>
</comment>
<dbReference type="AlphaFoldDB" id="A0A5C6CDD7"/>
<sequence>MASPFVIGVDIGTQGTKAALYTPEGRCLAKAFERSQLRRPSPGVVEEDPEQQVSSVCHTIKQCIAEACVAKEEAAGIAIDGQMAGILGVGADGRCVTPYDSWLDTRCAPQIASMQLVAGDEVLRKTGCAPSYNHGPKILWWKENQKKVYRSIRAFVQPGGYAAMRLCGLDASEAFLDKSYLHFSGFADNRRAKWDNELCERFSVGQEKLSRIVDSHAIVGELTSSAARRCGLKSGVPIVAGCGDSTASFLACGATQPGICVDVAGTASVFATSTDRFRPDKKNRTLACSRAATPGLWHPIAYLNGGGMNLEWFADEILSQNNSSDSMSLDKLDKEASQIEPSEDLPIFVPHLGGRVCPSQPHLRGAWVGLTWKHSRKEMFLAMLEAVVLEYGIYQQIIQSLYPDFDFREIRITGGGEKSELWNRMKADLLGAPVVQIAGAQGAPQGAAMLAAWGVGLVEDLPSAGEQWVTIGKTYQPNHDRSHYFQQRRKRYEQLIQALDGWSTIHAN</sequence>
<dbReference type="InterPro" id="IPR018484">
    <property type="entry name" value="FGGY_N"/>
</dbReference>
<keyword evidence="2 6" id="KW-0808">Transferase</keyword>
<organism evidence="6 7">
    <name type="scientific">Bythopirellula polymerisocia</name>
    <dbReference type="NCBI Taxonomy" id="2528003"/>
    <lineage>
        <taxon>Bacteria</taxon>
        <taxon>Pseudomonadati</taxon>
        <taxon>Planctomycetota</taxon>
        <taxon>Planctomycetia</taxon>
        <taxon>Pirellulales</taxon>
        <taxon>Lacipirellulaceae</taxon>
        <taxon>Bythopirellula</taxon>
    </lineage>
</organism>
<dbReference type="InterPro" id="IPR043129">
    <property type="entry name" value="ATPase_NBD"/>
</dbReference>
<dbReference type="EC" id="2.7.1.17" evidence="6"/>
<evidence type="ECO:0000313" key="6">
    <source>
        <dbReference type="EMBL" id="TWU21386.1"/>
    </source>
</evidence>
<protein>
    <submittedName>
        <fullName evidence="6">Xylulose kinase</fullName>
        <ecNumber evidence="6">2.7.1.17</ecNumber>
    </submittedName>
</protein>
<gene>
    <name evidence="6" type="primary">xylB_2</name>
    <name evidence="6" type="ORF">Pla144_46070</name>
</gene>
<dbReference type="Gene3D" id="3.30.420.40">
    <property type="match status" value="2"/>
</dbReference>
<evidence type="ECO:0000313" key="7">
    <source>
        <dbReference type="Proteomes" id="UP000318437"/>
    </source>
</evidence>
<dbReference type="Proteomes" id="UP000318437">
    <property type="component" value="Unassembled WGS sequence"/>
</dbReference>
<dbReference type="InterPro" id="IPR050406">
    <property type="entry name" value="FGGY_Carb_Kinase"/>
</dbReference>
<dbReference type="Pfam" id="PF02782">
    <property type="entry name" value="FGGY_C"/>
    <property type="match status" value="1"/>
</dbReference>
<dbReference type="RefSeq" id="WP_146452848.1">
    <property type="nucleotide sequence ID" value="NZ_SJPS01000010.1"/>
</dbReference>
<dbReference type="OrthoDB" id="9805576at2"/>
<keyword evidence="3 6" id="KW-0418">Kinase</keyword>
<feature type="domain" description="Carbohydrate kinase FGGY N-terminal" evidence="4">
    <location>
        <begin position="6"/>
        <end position="250"/>
    </location>
</feature>
<dbReference type="PIRSF" id="PIRSF000538">
    <property type="entry name" value="GlpK"/>
    <property type="match status" value="1"/>
</dbReference>
<evidence type="ECO:0000259" key="5">
    <source>
        <dbReference type="Pfam" id="PF02782"/>
    </source>
</evidence>
<proteinExistence type="inferred from homology"/>
<name>A0A5C6CDD7_9BACT</name>
<evidence type="ECO:0000259" key="4">
    <source>
        <dbReference type="Pfam" id="PF00370"/>
    </source>
</evidence>
<evidence type="ECO:0000256" key="2">
    <source>
        <dbReference type="ARBA" id="ARBA00022679"/>
    </source>
</evidence>